<dbReference type="PROSITE" id="PS00636">
    <property type="entry name" value="DNAJ_1"/>
    <property type="match status" value="1"/>
</dbReference>
<dbReference type="PANTHER" id="PTHR44743">
    <property type="entry name" value="PUTATIVE, EXPRESSED-RELATED"/>
    <property type="match status" value="1"/>
</dbReference>
<dbReference type="InterPro" id="IPR001623">
    <property type="entry name" value="DnaJ_domain"/>
</dbReference>
<reference evidence="2 3" key="1">
    <citation type="journal article" date="2021" name="Commun. Biol.">
        <title>The genome of Shorea leprosula (Dipterocarpaceae) highlights the ecological relevance of drought in aseasonal tropical rainforests.</title>
        <authorList>
            <person name="Ng K.K.S."/>
            <person name="Kobayashi M.J."/>
            <person name="Fawcett J.A."/>
            <person name="Hatakeyama M."/>
            <person name="Paape T."/>
            <person name="Ng C.H."/>
            <person name="Ang C.C."/>
            <person name="Tnah L.H."/>
            <person name="Lee C.T."/>
            <person name="Nishiyama T."/>
            <person name="Sese J."/>
            <person name="O'Brien M.J."/>
            <person name="Copetti D."/>
            <person name="Mohd Noor M.I."/>
            <person name="Ong R.C."/>
            <person name="Putra M."/>
            <person name="Sireger I.Z."/>
            <person name="Indrioko S."/>
            <person name="Kosugi Y."/>
            <person name="Izuno A."/>
            <person name="Isagi Y."/>
            <person name="Lee S.L."/>
            <person name="Shimizu K.K."/>
        </authorList>
    </citation>
    <scope>NUCLEOTIDE SEQUENCE [LARGE SCALE GENOMIC DNA]</scope>
    <source>
        <strain evidence="2">214</strain>
    </source>
</reference>
<evidence type="ECO:0000313" key="2">
    <source>
        <dbReference type="EMBL" id="GKU98055.1"/>
    </source>
</evidence>
<dbReference type="AlphaFoldDB" id="A0AAV5IG16"/>
<name>A0AAV5IG16_9ROSI</name>
<dbReference type="EMBL" id="BPVZ01000012">
    <property type="protein sequence ID" value="GKU98055.1"/>
    <property type="molecule type" value="Genomic_DNA"/>
</dbReference>
<proteinExistence type="predicted"/>
<dbReference type="InterPro" id="IPR036869">
    <property type="entry name" value="J_dom_sf"/>
</dbReference>
<accession>A0AAV5IG16</accession>
<comment type="caution">
    <text evidence="2">The sequence shown here is derived from an EMBL/GenBank/DDBJ whole genome shotgun (WGS) entry which is preliminary data.</text>
</comment>
<dbReference type="PROSITE" id="PS50076">
    <property type="entry name" value="DNAJ_2"/>
    <property type="match status" value="1"/>
</dbReference>
<dbReference type="PANTHER" id="PTHR44743:SF10">
    <property type="entry name" value="J DOMAIN-CONTAINING PROTEIN"/>
    <property type="match status" value="1"/>
</dbReference>
<evidence type="ECO:0000313" key="3">
    <source>
        <dbReference type="Proteomes" id="UP001054252"/>
    </source>
</evidence>
<dbReference type="PRINTS" id="PR00625">
    <property type="entry name" value="JDOMAIN"/>
</dbReference>
<protein>
    <recommendedName>
        <fullName evidence="1">J domain-containing protein</fullName>
    </recommendedName>
</protein>
<feature type="domain" description="J" evidence="1">
    <location>
        <begin position="12"/>
        <end position="81"/>
    </location>
</feature>
<evidence type="ECO:0000259" key="1">
    <source>
        <dbReference type="PROSITE" id="PS50076"/>
    </source>
</evidence>
<gene>
    <name evidence="2" type="ORF">SLEP1_g11109</name>
</gene>
<dbReference type="Pfam" id="PF00226">
    <property type="entry name" value="DnaJ"/>
    <property type="match status" value="1"/>
</dbReference>
<dbReference type="SMART" id="SM00271">
    <property type="entry name" value="DnaJ"/>
    <property type="match status" value="1"/>
</dbReference>
<sequence length="175" mass="20675">MVVMEGEQGSPSYYSILGVSMDSSVEEIRRAYHRLAMQWHPDRWTRTPSLLGEAKRRFQQIQEAYSVLSDHRKRILYDAGLYDPEDEEDEEFCDFVNEMMSMMAQTRKEEKYYSMEELQRMFMEMAQGFDMASWLPIENSGRSQMMQCNSIPMVDWQSHLGASEFEVYRTSSSYS</sequence>
<dbReference type="Proteomes" id="UP001054252">
    <property type="component" value="Unassembled WGS sequence"/>
</dbReference>
<organism evidence="2 3">
    <name type="scientific">Rubroshorea leprosula</name>
    <dbReference type="NCBI Taxonomy" id="152421"/>
    <lineage>
        <taxon>Eukaryota</taxon>
        <taxon>Viridiplantae</taxon>
        <taxon>Streptophyta</taxon>
        <taxon>Embryophyta</taxon>
        <taxon>Tracheophyta</taxon>
        <taxon>Spermatophyta</taxon>
        <taxon>Magnoliopsida</taxon>
        <taxon>eudicotyledons</taxon>
        <taxon>Gunneridae</taxon>
        <taxon>Pentapetalae</taxon>
        <taxon>rosids</taxon>
        <taxon>malvids</taxon>
        <taxon>Malvales</taxon>
        <taxon>Dipterocarpaceae</taxon>
        <taxon>Rubroshorea</taxon>
    </lineage>
</organism>
<dbReference type="Gene3D" id="1.10.287.110">
    <property type="entry name" value="DnaJ domain"/>
    <property type="match status" value="1"/>
</dbReference>
<dbReference type="InterPro" id="IPR018253">
    <property type="entry name" value="DnaJ_domain_CS"/>
</dbReference>
<dbReference type="CDD" id="cd06257">
    <property type="entry name" value="DnaJ"/>
    <property type="match status" value="1"/>
</dbReference>
<keyword evidence="3" id="KW-1185">Reference proteome</keyword>
<dbReference type="SUPFAM" id="SSF46565">
    <property type="entry name" value="Chaperone J-domain"/>
    <property type="match status" value="1"/>
</dbReference>